<comment type="caution">
    <text evidence="1">The sequence shown here is derived from an EMBL/GenBank/DDBJ whole genome shotgun (WGS) entry which is preliminary data.</text>
</comment>
<keyword evidence="2" id="KW-1185">Reference proteome</keyword>
<dbReference type="AlphaFoldDB" id="A0A3A4A4R5"/>
<dbReference type="Proteomes" id="UP000265768">
    <property type="component" value="Unassembled WGS sequence"/>
</dbReference>
<dbReference type="Pfam" id="PF20062">
    <property type="entry name" value="DUF6461"/>
    <property type="match status" value="1"/>
</dbReference>
<sequence>MELRDGGYRWLLDTFTDGAGATDLYVFFVRGLPPGEVTRRLAAAGITVGETAEVVAADGGSAVFDWSFEEEEKVAAALTPGTVAALVHTNVNLDEDFTYAADGCLITTFAPGFPGDRSGERPDALNAELREVGLLPVVEDEYDEEGLLKALSLAERVTGVRLTLAHLADLI</sequence>
<dbReference type="InterPro" id="IPR045592">
    <property type="entry name" value="DUF6461"/>
</dbReference>
<evidence type="ECO:0000313" key="2">
    <source>
        <dbReference type="Proteomes" id="UP000265768"/>
    </source>
</evidence>
<protein>
    <submittedName>
        <fullName evidence="1">Uncharacterized protein</fullName>
    </submittedName>
</protein>
<organism evidence="1 2">
    <name type="scientific">Bailinhaonella thermotolerans</name>
    <dbReference type="NCBI Taxonomy" id="1070861"/>
    <lineage>
        <taxon>Bacteria</taxon>
        <taxon>Bacillati</taxon>
        <taxon>Actinomycetota</taxon>
        <taxon>Actinomycetes</taxon>
        <taxon>Streptosporangiales</taxon>
        <taxon>Streptosporangiaceae</taxon>
        <taxon>Bailinhaonella</taxon>
    </lineage>
</organism>
<gene>
    <name evidence="1" type="ORF">D5H75_35055</name>
</gene>
<evidence type="ECO:0000313" key="1">
    <source>
        <dbReference type="EMBL" id="RJL22801.1"/>
    </source>
</evidence>
<dbReference type="RefSeq" id="WP_119930892.1">
    <property type="nucleotide sequence ID" value="NZ_QZEY01000021.1"/>
</dbReference>
<name>A0A3A4A4R5_9ACTN</name>
<reference evidence="1 2" key="1">
    <citation type="submission" date="2018-09" db="EMBL/GenBank/DDBJ databases">
        <title>YIM 75507 draft genome.</title>
        <authorList>
            <person name="Tang S."/>
            <person name="Feng Y."/>
        </authorList>
    </citation>
    <scope>NUCLEOTIDE SEQUENCE [LARGE SCALE GENOMIC DNA]</scope>
    <source>
        <strain evidence="1 2">YIM 75507</strain>
    </source>
</reference>
<dbReference type="OrthoDB" id="4198010at2"/>
<dbReference type="EMBL" id="QZEY01000021">
    <property type="protein sequence ID" value="RJL22801.1"/>
    <property type="molecule type" value="Genomic_DNA"/>
</dbReference>
<accession>A0A3A4A4R5</accession>
<proteinExistence type="predicted"/>